<keyword evidence="2" id="KW-1185">Reference proteome</keyword>
<reference evidence="1 2" key="1">
    <citation type="submission" date="2021-04" db="EMBL/GenBank/DDBJ databases">
        <authorList>
            <person name="De Guttry C."/>
            <person name="Zahm M."/>
            <person name="Klopp C."/>
            <person name="Cabau C."/>
            <person name="Louis A."/>
            <person name="Berthelot C."/>
            <person name="Parey E."/>
            <person name="Roest Crollius H."/>
            <person name="Montfort J."/>
            <person name="Robinson-Rechavi M."/>
            <person name="Bucao C."/>
            <person name="Bouchez O."/>
            <person name="Gislard M."/>
            <person name="Lluch J."/>
            <person name="Milhes M."/>
            <person name="Lampietro C."/>
            <person name="Lopez Roques C."/>
            <person name="Donnadieu C."/>
            <person name="Braasch I."/>
            <person name="Desvignes T."/>
            <person name="Postlethwait J."/>
            <person name="Bobe J."/>
            <person name="Wedekind C."/>
            <person name="Guiguen Y."/>
        </authorList>
    </citation>
    <scope>NUCLEOTIDE SEQUENCE [LARGE SCALE GENOMIC DNA]</scope>
    <source>
        <strain evidence="1">Cs_M1</strain>
        <tissue evidence="1">Blood</tissue>
    </source>
</reference>
<proteinExistence type="predicted"/>
<gene>
    <name evidence="1" type="ORF">J4Q44_G00166430</name>
</gene>
<dbReference type="Proteomes" id="UP001356427">
    <property type="component" value="Unassembled WGS sequence"/>
</dbReference>
<evidence type="ECO:0000313" key="1">
    <source>
        <dbReference type="EMBL" id="KAK6313296.1"/>
    </source>
</evidence>
<sequence>MCEGPSMISGPIPPDHTLSQNSLQTSRLCCYSTPNATHILERAREGWWGPCSNWRGSPSFPTPQSTSSWCVTTEKRTCVG</sequence>
<protein>
    <submittedName>
        <fullName evidence="1">Uncharacterized protein</fullName>
    </submittedName>
</protein>
<evidence type="ECO:0000313" key="2">
    <source>
        <dbReference type="Proteomes" id="UP001356427"/>
    </source>
</evidence>
<name>A0AAN8QVU2_9TELE</name>
<dbReference type="AlphaFoldDB" id="A0AAN8QVU2"/>
<comment type="caution">
    <text evidence="1">The sequence shown here is derived from an EMBL/GenBank/DDBJ whole genome shotgun (WGS) entry which is preliminary data.</text>
</comment>
<organism evidence="1 2">
    <name type="scientific">Coregonus suidteri</name>
    <dbReference type="NCBI Taxonomy" id="861788"/>
    <lineage>
        <taxon>Eukaryota</taxon>
        <taxon>Metazoa</taxon>
        <taxon>Chordata</taxon>
        <taxon>Craniata</taxon>
        <taxon>Vertebrata</taxon>
        <taxon>Euteleostomi</taxon>
        <taxon>Actinopterygii</taxon>
        <taxon>Neopterygii</taxon>
        <taxon>Teleostei</taxon>
        <taxon>Protacanthopterygii</taxon>
        <taxon>Salmoniformes</taxon>
        <taxon>Salmonidae</taxon>
        <taxon>Coregoninae</taxon>
        <taxon>Coregonus</taxon>
    </lineage>
</organism>
<accession>A0AAN8QVU2</accession>
<dbReference type="EMBL" id="JAGTTL010000014">
    <property type="protein sequence ID" value="KAK6313296.1"/>
    <property type="molecule type" value="Genomic_DNA"/>
</dbReference>